<proteinExistence type="predicted"/>
<accession>A0A9W9C3A4</accession>
<dbReference type="InterPro" id="IPR021848">
    <property type="entry name" value="HODM_asu-like"/>
</dbReference>
<organism evidence="2 3">
    <name type="scientific">Didymella glomerata</name>
    <dbReference type="NCBI Taxonomy" id="749621"/>
    <lineage>
        <taxon>Eukaryota</taxon>
        <taxon>Fungi</taxon>
        <taxon>Dikarya</taxon>
        <taxon>Ascomycota</taxon>
        <taxon>Pezizomycotina</taxon>
        <taxon>Dothideomycetes</taxon>
        <taxon>Pleosporomycetidae</taxon>
        <taxon>Pleosporales</taxon>
        <taxon>Pleosporineae</taxon>
        <taxon>Didymellaceae</taxon>
        <taxon>Didymella</taxon>
    </lineage>
</organism>
<sequence>MRNITIMEEHPYDDPDPVPIYILFVFAVSLCAYFAWLGSVAVRLYFYKGALAPEPERFVTLPAYMRDRSLQRGHQRRVTAFPTPAPPKSPAHELARFSRVPRVNIAEDVEQLPDPEVRAFLAEQQHISRLPAFVQDCGDGSDFPNIPFAITPVEKKQQTLAPPGLNRRPSAKYKSVGLKKVNLKEWLTIDKTYKDIHTSRDYLLTKKNAECVQINGDGEDACEELLHEIVKSLVTEYPESFSIKTVNRRKHLRNEITKEEWSLVRPFDSHPLEVCARLAMEDFNILIKGEFTQQYYLLIGKPLAYMQEQDIYQWDDIPDVLPLTSSVDLLTRSTLYIQTYPDSRSLAHLLFTQEAKDFFPGNLSALLLQHIIVRREHQTFRRLPKSGAIIYSAWTEVRRLTELEVHGRRRLVEEIKGWDQEVATRKGLELWQRAVIGYCEGKKPFRDDDTVVD</sequence>
<keyword evidence="1" id="KW-0812">Transmembrane</keyword>
<evidence type="ECO:0000256" key="1">
    <source>
        <dbReference type="SAM" id="Phobius"/>
    </source>
</evidence>
<evidence type="ECO:0000313" key="3">
    <source>
        <dbReference type="Proteomes" id="UP001140562"/>
    </source>
</evidence>
<dbReference type="Proteomes" id="UP001140562">
    <property type="component" value="Unassembled WGS sequence"/>
</dbReference>
<name>A0A9W9C3A4_9PLEO</name>
<keyword evidence="3" id="KW-1185">Reference proteome</keyword>
<dbReference type="Pfam" id="PF11927">
    <property type="entry name" value="HODM_asu-like"/>
    <property type="match status" value="2"/>
</dbReference>
<dbReference type="EMBL" id="JAPEUV010000019">
    <property type="protein sequence ID" value="KAJ4339969.1"/>
    <property type="molecule type" value="Genomic_DNA"/>
</dbReference>
<dbReference type="OrthoDB" id="5043642at2759"/>
<comment type="caution">
    <text evidence="2">The sequence shown here is derived from an EMBL/GenBank/DDBJ whole genome shotgun (WGS) entry which is preliminary data.</text>
</comment>
<dbReference type="AlphaFoldDB" id="A0A9W9C3A4"/>
<keyword evidence="1" id="KW-0472">Membrane</keyword>
<keyword evidence="1" id="KW-1133">Transmembrane helix</keyword>
<protein>
    <submittedName>
        <fullName evidence="2">Uncharacterized protein</fullName>
    </submittedName>
</protein>
<gene>
    <name evidence="2" type="ORF">N0V87_002908</name>
</gene>
<evidence type="ECO:0000313" key="2">
    <source>
        <dbReference type="EMBL" id="KAJ4339969.1"/>
    </source>
</evidence>
<feature type="transmembrane region" description="Helical" evidence="1">
    <location>
        <begin position="20"/>
        <end position="46"/>
    </location>
</feature>
<reference evidence="2" key="1">
    <citation type="submission" date="2022-10" db="EMBL/GenBank/DDBJ databases">
        <title>Tapping the CABI collections for fungal endophytes: first genome assemblies for Collariella, Neodidymelliopsis, Ascochyta clinopodiicola, Didymella pomorum, Didymosphaeria variabile, Neocosmospora piperis and Neocucurbitaria cava.</title>
        <authorList>
            <person name="Hill R."/>
        </authorList>
    </citation>
    <scope>NUCLEOTIDE SEQUENCE</scope>
    <source>
        <strain evidence="2">IMI 360193</strain>
    </source>
</reference>